<dbReference type="InterPro" id="IPR019804">
    <property type="entry name" value="Ras_G-nucl-exch_fac_CS"/>
</dbReference>
<evidence type="ECO:0000313" key="7">
    <source>
        <dbReference type="WBParaSite" id="maker-uti_cns_0002544-snap-gene-0.2-mRNA-1"/>
    </source>
</evidence>
<reference evidence="6 7" key="1">
    <citation type="submission" date="2016-11" db="UniProtKB">
        <authorList>
            <consortium name="WormBaseParasite"/>
        </authorList>
    </citation>
    <scope>IDENTIFICATION</scope>
</reference>
<evidence type="ECO:0000256" key="2">
    <source>
        <dbReference type="PROSITE-ProRule" id="PRU00168"/>
    </source>
</evidence>
<evidence type="ECO:0000256" key="1">
    <source>
        <dbReference type="ARBA" id="ARBA00022658"/>
    </source>
</evidence>
<accession>A0A1I8GPG1</accession>
<dbReference type="InterPro" id="IPR008937">
    <property type="entry name" value="Ras-like_GEF"/>
</dbReference>
<dbReference type="InterPro" id="IPR036964">
    <property type="entry name" value="RASGEF_cat_dom_sf"/>
</dbReference>
<keyword evidence="5" id="KW-1185">Reference proteome</keyword>
<sequence length="499" mass="55998">MSLSASSRSKFYVDLEDSPPTEIVEEGYAVYTMKMKKQFVSATGSLHRQLEQPPEDRACIFMAGSLEAIVEGLAPPDHLEDKVDCLHMNILLTTYPAFASTEELLQIVFDKLRNGSSRVNSERLRAALLVTLNAWLAEPFQELLRLPPEFRELRLLAEGCEAAAAAAETSETAGRLDLLARLARRRLETFGAAAAAEASTAEAEAAGCGGQGGRRHWRRVEWDEIDDLQVAEQLTRLDARLFESVRLHECLGSQWGRHRRSGCSPSVDATVQQFNRVCSLVASQALQPGLQPEDRAQLLNRWIHIAQYLRERRSFSSLCAIVCTLNLQCLRRLSRVWRRVPSASRDLLAELSQFANAGENFQAPRRAMHWEGTGKALSRQLSVPGGVGGIGSHRTASSLSLSESSGTVPYLGTFLTDLEGLHSAFPERVHGGLINFDKRRREYDILARLRLYQVTCRQYQYCEDARFEHWLSTIELLSDEQQQLLSLEIQPERRFVSTV</sequence>
<keyword evidence="1 2" id="KW-0344">Guanine-nucleotide releasing factor</keyword>
<dbReference type="SMART" id="SM00147">
    <property type="entry name" value="RasGEF"/>
    <property type="match status" value="1"/>
</dbReference>
<evidence type="ECO:0000259" key="3">
    <source>
        <dbReference type="PROSITE" id="PS50009"/>
    </source>
</evidence>
<dbReference type="WBParaSite" id="maker-uti_cns_0001121-snap-gene-0.7-mRNA-1">
    <property type="protein sequence ID" value="maker-uti_cns_0001121-snap-gene-0.7-mRNA-1"/>
    <property type="gene ID" value="maker-uti_cns_0001121-snap-gene-0.7"/>
</dbReference>
<dbReference type="Pfam" id="PF00617">
    <property type="entry name" value="RasGEF"/>
    <property type="match status" value="1"/>
</dbReference>
<dbReference type="PROSITE" id="PS50009">
    <property type="entry name" value="RASGEF_CAT"/>
    <property type="match status" value="1"/>
</dbReference>
<dbReference type="PANTHER" id="PTHR23113:SF312">
    <property type="entry name" value="RAL GUANINE NUCLEOTIDE DISSOCIATION STIMULATOR-LIKE, ISOFORM E"/>
    <property type="match status" value="1"/>
</dbReference>
<dbReference type="PANTHER" id="PTHR23113">
    <property type="entry name" value="GUANINE NUCLEOTIDE EXCHANGE FACTOR"/>
    <property type="match status" value="1"/>
</dbReference>
<dbReference type="InterPro" id="IPR000651">
    <property type="entry name" value="Ras-like_Gua-exchang_fac_N"/>
</dbReference>
<dbReference type="InterPro" id="IPR001895">
    <property type="entry name" value="RASGEF_cat_dom"/>
</dbReference>
<dbReference type="Gene3D" id="1.10.840.10">
    <property type="entry name" value="Ras guanine-nucleotide exchange factors catalytic domain"/>
    <property type="match status" value="1"/>
</dbReference>
<dbReference type="WBParaSite" id="maker-uti_cns_0002544-snap-gene-0.2-mRNA-1">
    <property type="protein sequence ID" value="maker-uti_cns_0002544-snap-gene-0.2-mRNA-1"/>
    <property type="gene ID" value="maker-uti_cns_0002544-snap-gene-0.2"/>
</dbReference>
<dbReference type="InterPro" id="IPR023578">
    <property type="entry name" value="Ras_GEF_dom_sf"/>
</dbReference>
<evidence type="ECO:0000259" key="4">
    <source>
        <dbReference type="PROSITE" id="PS50212"/>
    </source>
</evidence>
<dbReference type="Proteomes" id="UP000095280">
    <property type="component" value="Unplaced"/>
</dbReference>
<dbReference type="AlphaFoldDB" id="A0A1I8GPG1"/>
<dbReference type="GO" id="GO:0005886">
    <property type="term" value="C:plasma membrane"/>
    <property type="evidence" value="ECO:0007669"/>
    <property type="project" value="TreeGrafter"/>
</dbReference>
<dbReference type="GO" id="GO:0005085">
    <property type="term" value="F:guanyl-nucleotide exchange factor activity"/>
    <property type="evidence" value="ECO:0007669"/>
    <property type="project" value="UniProtKB-KW"/>
</dbReference>
<proteinExistence type="predicted"/>
<dbReference type="PROSITE" id="PS50212">
    <property type="entry name" value="RASGEF_NTER"/>
    <property type="match status" value="1"/>
</dbReference>
<dbReference type="GO" id="GO:0007265">
    <property type="term" value="P:Ras protein signal transduction"/>
    <property type="evidence" value="ECO:0007669"/>
    <property type="project" value="TreeGrafter"/>
</dbReference>
<evidence type="ECO:0000313" key="6">
    <source>
        <dbReference type="WBParaSite" id="maker-uti_cns_0001121-snap-gene-0.7-mRNA-1"/>
    </source>
</evidence>
<dbReference type="Gene3D" id="1.20.870.10">
    <property type="entry name" value="Son of sevenless (SoS) protein Chain: S domain 1"/>
    <property type="match status" value="1"/>
</dbReference>
<name>A0A1I8GPG1_9PLAT</name>
<dbReference type="PROSITE" id="PS00720">
    <property type="entry name" value="RASGEF"/>
    <property type="match status" value="1"/>
</dbReference>
<protein>
    <submittedName>
        <fullName evidence="6 7">Ras-GEF domain-containing protein</fullName>
    </submittedName>
</protein>
<feature type="domain" description="N-terminal Ras-GEF" evidence="4">
    <location>
        <begin position="57"/>
        <end position="183"/>
    </location>
</feature>
<feature type="domain" description="Ras-GEF" evidence="3">
    <location>
        <begin position="226"/>
        <end position="492"/>
    </location>
</feature>
<organism evidence="5 7">
    <name type="scientific">Macrostomum lignano</name>
    <dbReference type="NCBI Taxonomy" id="282301"/>
    <lineage>
        <taxon>Eukaryota</taxon>
        <taxon>Metazoa</taxon>
        <taxon>Spiralia</taxon>
        <taxon>Lophotrochozoa</taxon>
        <taxon>Platyhelminthes</taxon>
        <taxon>Rhabditophora</taxon>
        <taxon>Macrostomorpha</taxon>
        <taxon>Macrostomida</taxon>
        <taxon>Macrostomidae</taxon>
        <taxon>Macrostomum</taxon>
    </lineage>
</organism>
<dbReference type="SUPFAM" id="SSF48366">
    <property type="entry name" value="Ras GEF"/>
    <property type="match status" value="1"/>
</dbReference>
<evidence type="ECO:0000313" key="5">
    <source>
        <dbReference type="Proteomes" id="UP000095280"/>
    </source>
</evidence>